<accession>A0A1I6PTS2</accession>
<dbReference type="Gene3D" id="3.40.630.190">
    <property type="entry name" value="LCP protein"/>
    <property type="match status" value="1"/>
</dbReference>
<dbReference type="PANTHER" id="PTHR33392">
    <property type="entry name" value="POLYISOPRENYL-TEICHOIC ACID--PEPTIDOGLYCAN TEICHOIC ACID TRANSFERASE TAGU"/>
    <property type="match status" value="1"/>
</dbReference>
<keyword evidence="2" id="KW-1133">Transmembrane helix</keyword>
<dbReference type="STRING" id="1176198.SAMN05444716_101713"/>
<sequence length="313" mass="32511">MPYLTFGLSRRMRHILGWSLAGLLVVAAGTGWWLYRHVNGNLRSVDINAELGEQDRPEPDPGQPAQDILVLSTDTEAGQQSAMVVHLPENGGAVTVVGLPQDNPVPRPSCAADDGAADGSAGPGTLPFGDLYPTGGPSCVVSSVEAMSDIRMDHYLEVDFGGFAQLADAIGGVTLTLDAPVHGQDGSTLLEPGTHTLSGAEALAAARAARPAEGEPDLRERMLLALLTEVDSEGMLSSPAKLYRLADAATRSLTTDSELSSLTDLLDFAQRLSGVDTGALRTLTLPAPGDAADRVWEALRTGAPVPGDDAGNG</sequence>
<feature type="domain" description="Cell envelope-related transcriptional attenuator" evidence="3">
    <location>
        <begin position="81"/>
        <end position="218"/>
    </location>
</feature>
<name>A0A1I6PTS2_9ACTN</name>
<dbReference type="NCBIfam" id="TIGR00350">
    <property type="entry name" value="lytR_cpsA_psr"/>
    <property type="match status" value="1"/>
</dbReference>
<protein>
    <submittedName>
        <fullName evidence="4">Cell envelope-related function transcriptional attenuator common domain-containing protein</fullName>
    </submittedName>
</protein>
<keyword evidence="2" id="KW-0472">Membrane</keyword>
<keyword evidence="5" id="KW-1185">Reference proteome</keyword>
<evidence type="ECO:0000256" key="2">
    <source>
        <dbReference type="SAM" id="Phobius"/>
    </source>
</evidence>
<organism evidence="4 5">
    <name type="scientific">Streptomyces harbinensis</name>
    <dbReference type="NCBI Taxonomy" id="1176198"/>
    <lineage>
        <taxon>Bacteria</taxon>
        <taxon>Bacillati</taxon>
        <taxon>Actinomycetota</taxon>
        <taxon>Actinomycetes</taxon>
        <taxon>Kitasatosporales</taxon>
        <taxon>Streptomycetaceae</taxon>
        <taxon>Streptomyces</taxon>
    </lineage>
</organism>
<dbReference type="Proteomes" id="UP000198873">
    <property type="component" value="Unassembled WGS sequence"/>
</dbReference>
<proteinExistence type="inferred from homology"/>
<feature type="transmembrane region" description="Helical" evidence="2">
    <location>
        <begin position="15"/>
        <end position="35"/>
    </location>
</feature>
<dbReference type="InterPro" id="IPR004474">
    <property type="entry name" value="LytR_CpsA_psr"/>
</dbReference>
<comment type="similarity">
    <text evidence="1">Belongs to the LytR/CpsA/Psr (LCP) family.</text>
</comment>
<dbReference type="InterPro" id="IPR050922">
    <property type="entry name" value="LytR/CpsA/Psr_CW_biosynth"/>
</dbReference>
<dbReference type="Pfam" id="PF03816">
    <property type="entry name" value="LytR_cpsA_psr"/>
    <property type="match status" value="1"/>
</dbReference>
<evidence type="ECO:0000313" key="4">
    <source>
        <dbReference type="EMBL" id="SFS43480.1"/>
    </source>
</evidence>
<dbReference type="EMBL" id="FPAB01000001">
    <property type="protein sequence ID" value="SFS43480.1"/>
    <property type="molecule type" value="Genomic_DNA"/>
</dbReference>
<evidence type="ECO:0000313" key="5">
    <source>
        <dbReference type="Proteomes" id="UP000198873"/>
    </source>
</evidence>
<gene>
    <name evidence="4" type="ORF">SAMN05444716_101713</name>
</gene>
<reference evidence="5" key="1">
    <citation type="submission" date="2016-10" db="EMBL/GenBank/DDBJ databases">
        <authorList>
            <person name="Varghese N."/>
            <person name="Submissions S."/>
        </authorList>
    </citation>
    <scope>NUCLEOTIDE SEQUENCE [LARGE SCALE GENOMIC DNA]</scope>
    <source>
        <strain evidence="5">CGMCC 4.7047</strain>
    </source>
</reference>
<dbReference type="AlphaFoldDB" id="A0A1I6PTS2"/>
<dbReference type="PANTHER" id="PTHR33392:SF6">
    <property type="entry name" value="POLYISOPRENYL-TEICHOIC ACID--PEPTIDOGLYCAN TEICHOIC ACID TRANSFERASE TAGU"/>
    <property type="match status" value="1"/>
</dbReference>
<keyword evidence="2" id="KW-0812">Transmembrane</keyword>
<dbReference type="RefSeq" id="WP_093842135.1">
    <property type="nucleotide sequence ID" value="NZ_FPAB01000001.1"/>
</dbReference>
<evidence type="ECO:0000259" key="3">
    <source>
        <dbReference type="Pfam" id="PF03816"/>
    </source>
</evidence>
<evidence type="ECO:0000256" key="1">
    <source>
        <dbReference type="ARBA" id="ARBA00006068"/>
    </source>
</evidence>